<proteinExistence type="predicted"/>
<dbReference type="InterPro" id="IPR050627">
    <property type="entry name" value="Nitroreductase/BluB"/>
</dbReference>
<dbReference type="PATRIC" id="fig|933944.5.peg.4150"/>
<dbReference type="RefSeq" id="WP_070010769.1">
    <property type="nucleotide sequence ID" value="NZ_LJGS01000039.1"/>
</dbReference>
<keyword evidence="3" id="KW-0560">Oxidoreductase</keyword>
<evidence type="ECO:0000256" key="2">
    <source>
        <dbReference type="ARBA" id="ARBA00022643"/>
    </source>
</evidence>
<dbReference type="Pfam" id="PF00881">
    <property type="entry name" value="Nitroreductase"/>
    <property type="match status" value="1"/>
</dbReference>
<reference evidence="5 6" key="1">
    <citation type="journal article" date="2016" name="Front. Microbiol.">
        <title>Comparative Genomics Analysis of Streptomyces Species Reveals Their Adaptation to the Marine Environment and Their Diversity at the Genomic Level.</title>
        <authorList>
            <person name="Tian X."/>
            <person name="Zhang Z."/>
            <person name="Yang T."/>
            <person name="Chen M."/>
            <person name="Li J."/>
            <person name="Chen F."/>
            <person name="Yang J."/>
            <person name="Li W."/>
            <person name="Zhang B."/>
            <person name="Zhang Z."/>
            <person name="Wu J."/>
            <person name="Zhang C."/>
            <person name="Long L."/>
            <person name="Xiao J."/>
        </authorList>
    </citation>
    <scope>NUCLEOTIDE SEQUENCE [LARGE SCALE GENOMIC DNA]</scope>
    <source>
        <strain evidence="5 6">SCSIO 10390</strain>
    </source>
</reference>
<dbReference type="SUPFAM" id="SSF55469">
    <property type="entry name" value="FMN-dependent nitroreductase-like"/>
    <property type="match status" value="1"/>
</dbReference>
<keyword evidence="2" id="KW-0288">FMN</keyword>
<dbReference type="AlphaFoldDB" id="A0A1E7JH87"/>
<dbReference type="STRING" id="933944.AN215_25820"/>
<gene>
    <name evidence="5" type="ORF">AN215_25820</name>
</gene>
<keyword evidence="6" id="KW-1185">Reference proteome</keyword>
<evidence type="ECO:0000313" key="6">
    <source>
        <dbReference type="Proteomes" id="UP000176087"/>
    </source>
</evidence>
<evidence type="ECO:0000313" key="5">
    <source>
        <dbReference type="EMBL" id="OEU85823.1"/>
    </source>
</evidence>
<name>A0A1E7JH87_9ACTN</name>
<dbReference type="Gene3D" id="3.40.109.10">
    <property type="entry name" value="NADH Oxidase"/>
    <property type="match status" value="1"/>
</dbReference>
<dbReference type="EMBL" id="LJGT01000041">
    <property type="protein sequence ID" value="OEU85823.1"/>
    <property type="molecule type" value="Genomic_DNA"/>
</dbReference>
<evidence type="ECO:0000256" key="3">
    <source>
        <dbReference type="ARBA" id="ARBA00023002"/>
    </source>
</evidence>
<sequence length="235" mass="26173">MTDDRQAEPLLFETMSTMRAMRRLKPDPVPEELLERLVQAAVWAPSGSNLQQFHYVVVTDRDVIARLEPLWRRCVNAYLGSAGKATPPSMEEGAYRRMVAAIEHQRDHFADTPALIVPCYRYVQPKGDMDGLKALHGSLGTSGMLRLMTNGVFSTIAETSSVYPGVQNLLLAARGLGLAATVTVWHLMLEREWKQVLGIPKDVNTFAVIPVGMPAGNFGPVRRRPVQEVIHRDGW</sequence>
<dbReference type="InterPro" id="IPR000415">
    <property type="entry name" value="Nitroreductase-like"/>
</dbReference>
<comment type="caution">
    <text evidence="5">The sequence shown here is derived from an EMBL/GenBank/DDBJ whole genome shotgun (WGS) entry which is preliminary data.</text>
</comment>
<organism evidence="5 6">
    <name type="scientific">Streptomyces abyssalis</name>
    <dbReference type="NCBI Taxonomy" id="933944"/>
    <lineage>
        <taxon>Bacteria</taxon>
        <taxon>Bacillati</taxon>
        <taxon>Actinomycetota</taxon>
        <taxon>Actinomycetes</taxon>
        <taxon>Kitasatosporales</taxon>
        <taxon>Streptomycetaceae</taxon>
        <taxon>Streptomyces</taxon>
    </lineage>
</organism>
<evidence type="ECO:0000256" key="1">
    <source>
        <dbReference type="ARBA" id="ARBA00022630"/>
    </source>
</evidence>
<feature type="domain" description="Nitroreductase" evidence="4">
    <location>
        <begin position="19"/>
        <end position="212"/>
    </location>
</feature>
<dbReference type="Proteomes" id="UP000176087">
    <property type="component" value="Unassembled WGS sequence"/>
</dbReference>
<keyword evidence="1" id="KW-0285">Flavoprotein</keyword>
<evidence type="ECO:0000259" key="4">
    <source>
        <dbReference type="Pfam" id="PF00881"/>
    </source>
</evidence>
<dbReference type="InterPro" id="IPR029479">
    <property type="entry name" value="Nitroreductase"/>
</dbReference>
<dbReference type="PANTHER" id="PTHR23026:SF90">
    <property type="entry name" value="IODOTYROSINE DEIODINASE 1"/>
    <property type="match status" value="1"/>
</dbReference>
<protein>
    <submittedName>
        <fullName evidence="5">Nitroreductase</fullName>
    </submittedName>
</protein>
<dbReference type="PANTHER" id="PTHR23026">
    <property type="entry name" value="NADPH NITROREDUCTASE"/>
    <property type="match status" value="1"/>
</dbReference>
<dbReference type="GO" id="GO:0016491">
    <property type="term" value="F:oxidoreductase activity"/>
    <property type="evidence" value="ECO:0007669"/>
    <property type="project" value="UniProtKB-KW"/>
</dbReference>
<accession>A0A1E7JH87</accession>